<gene>
    <name evidence="8" type="ORF">Y88_3260</name>
</gene>
<dbReference type="GO" id="GO:0000156">
    <property type="term" value="F:phosphorelay response regulator activity"/>
    <property type="evidence" value="ECO:0007669"/>
    <property type="project" value="TreeGrafter"/>
</dbReference>
<dbReference type="Pfam" id="PF02518">
    <property type="entry name" value="HATPase_c"/>
    <property type="match status" value="1"/>
</dbReference>
<dbReference type="SMART" id="SM00387">
    <property type="entry name" value="HATPase_c"/>
    <property type="match status" value="1"/>
</dbReference>
<dbReference type="Pfam" id="PF00512">
    <property type="entry name" value="HisKA"/>
    <property type="match status" value="1"/>
</dbReference>
<dbReference type="Gene3D" id="1.10.287.130">
    <property type="match status" value="1"/>
</dbReference>
<dbReference type="PANTHER" id="PTHR42878">
    <property type="entry name" value="TWO-COMPONENT HISTIDINE KINASE"/>
    <property type="match status" value="1"/>
</dbReference>
<dbReference type="EC" id="2.7.13.3" evidence="2"/>
<dbReference type="CDD" id="cd00082">
    <property type="entry name" value="HisKA"/>
    <property type="match status" value="1"/>
</dbReference>
<dbReference type="SUPFAM" id="SSF47384">
    <property type="entry name" value="Homodimeric domain of signal transducing histidine kinase"/>
    <property type="match status" value="1"/>
</dbReference>
<dbReference type="InterPro" id="IPR004358">
    <property type="entry name" value="Sig_transdc_His_kin-like_C"/>
</dbReference>
<evidence type="ECO:0000256" key="1">
    <source>
        <dbReference type="ARBA" id="ARBA00000085"/>
    </source>
</evidence>
<dbReference type="Proteomes" id="UP000004728">
    <property type="component" value="Unassembled WGS sequence"/>
</dbReference>
<evidence type="ECO:0000259" key="7">
    <source>
        <dbReference type="PROSITE" id="PS50109"/>
    </source>
</evidence>
<feature type="transmembrane region" description="Helical" evidence="6">
    <location>
        <begin position="20"/>
        <end position="43"/>
    </location>
</feature>
<dbReference type="Gene3D" id="3.30.565.10">
    <property type="entry name" value="Histidine kinase-like ATPase, C-terminal domain"/>
    <property type="match status" value="1"/>
</dbReference>
<keyword evidence="6" id="KW-0472">Membrane</keyword>
<dbReference type="InterPro" id="IPR050351">
    <property type="entry name" value="BphY/WalK/GraS-like"/>
</dbReference>
<evidence type="ECO:0000313" key="8">
    <source>
        <dbReference type="EMBL" id="EGD57930.1"/>
    </source>
</evidence>
<evidence type="ECO:0000313" key="9">
    <source>
        <dbReference type="Proteomes" id="UP000004728"/>
    </source>
</evidence>
<feature type="transmembrane region" description="Helical" evidence="6">
    <location>
        <begin position="183"/>
        <end position="206"/>
    </location>
</feature>
<protein>
    <recommendedName>
        <fullName evidence="2">histidine kinase</fullName>
        <ecNumber evidence="2">2.7.13.3</ecNumber>
    </recommendedName>
</protein>
<evidence type="ECO:0000256" key="5">
    <source>
        <dbReference type="ARBA" id="ARBA00022777"/>
    </source>
</evidence>
<evidence type="ECO:0000256" key="4">
    <source>
        <dbReference type="ARBA" id="ARBA00022679"/>
    </source>
</evidence>
<dbReference type="SUPFAM" id="SSF55874">
    <property type="entry name" value="ATPase domain of HSP90 chaperone/DNA topoisomerase II/histidine kinase"/>
    <property type="match status" value="1"/>
</dbReference>
<keyword evidence="6" id="KW-0812">Transmembrane</keyword>
<dbReference type="HOGENOM" id="CLU_000445_114_71_5"/>
<evidence type="ECO:0000256" key="2">
    <source>
        <dbReference type="ARBA" id="ARBA00012438"/>
    </source>
</evidence>
<organism evidence="8 9">
    <name type="scientific">Novosphingobium nitrogenifigens DSM 19370</name>
    <dbReference type="NCBI Taxonomy" id="983920"/>
    <lineage>
        <taxon>Bacteria</taxon>
        <taxon>Pseudomonadati</taxon>
        <taxon>Pseudomonadota</taxon>
        <taxon>Alphaproteobacteria</taxon>
        <taxon>Sphingomonadales</taxon>
        <taxon>Sphingomonadaceae</taxon>
        <taxon>Novosphingobium</taxon>
    </lineage>
</organism>
<dbReference type="eggNOG" id="COG4251">
    <property type="taxonomic scope" value="Bacteria"/>
</dbReference>
<accession>F1ZBZ4</accession>
<dbReference type="SMART" id="SM00388">
    <property type="entry name" value="HisKA"/>
    <property type="match status" value="1"/>
</dbReference>
<keyword evidence="9" id="KW-1185">Reference proteome</keyword>
<sequence length="493" mass="53832">MTMAEPEQVTEQERRALRGTITRFLTVGLVALVGIVASGGVLMSMNQRQIELIGHSYQVEREIANIRLAVARLVAVSREPHGRKGPSALLARAPVEAGLSLATERLSDLSRDNPRQQARIVMLTDAARKAERNASAGAVLDDTGGYLSPDPTVLVNRLCDVMAAEESRLLDLRIARLRDIDNGLYVILGLAGVLLAVVGALIFTTLRSYTRELSASHEALHEANEGLEAAVQERTAELKRANAEIQRFAYIVSHDLHSPLVNILGFTSELEAANAVLHAALDKARTERPDSIDPTTCVVIEEDMPEAIHFIRSSSAKMDRLINAILELSRLGHRTLRPQWIELGTLCHAVADTMQVRLAESGGELVLDEPMPEILSDRLSIEQIIANLVENAIKYAHRDRPPHVRVTARRSGPDVVIEVADNGRGISEKDHDRVFDLFRRSGPQDREGEGIGLAHVRGLAHRLGGTVALRSKPGVGSTFTVTLPVHYQAADPS</sequence>
<dbReference type="GO" id="GO:0030295">
    <property type="term" value="F:protein kinase activator activity"/>
    <property type="evidence" value="ECO:0007669"/>
    <property type="project" value="TreeGrafter"/>
</dbReference>
<comment type="caution">
    <text evidence="8">The sequence shown here is derived from an EMBL/GenBank/DDBJ whole genome shotgun (WGS) entry which is preliminary data.</text>
</comment>
<proteinExistence type="predicted"/>
<dbReference type="InterPro" id="IPR036097">
    <property type="entry name" value="HisK_dim/P_sf"/>
</dbReference>
<dbReference type="GO" id="GO:0000155">
    <property type="term" value="F:phosphorelay sensor kinase activity"/>
    <property type="evidence" value="ECO:0007669"/>
    <property type="project" value="InterPro"/>
</dbReference>
<keyword evidence="5 8" id="KW-0418">Kinase</keyword>
<dbReference type="STRING" id="983920.Y88_3260"/>
<dbReference type="PANTHER" id="PTHR42878:SF15">
    <property type="entry name" value="BACTERIOPHYTOCHROME"/>
    <property type="match status" value="1"/>
</dbReference>
<name>F1ZBZ4_9SPHN</name>
<dbReference type="AlphaFoldDB" id="F1ZBZ4"/>
<evidence type="ECO:0000256" key="3">
    <source>
        <dbReference type="ARBA" id="ARBA00022553"/>
    </source>
</evidence>
<evidence type="ECO:0000256" key="6">
    <source>
        <dbReference type="SAM" id="Phobius"/>
    </source>
</evidence>
<dbReference type="EMBL" id="AEWJ01000051">
    <property type="protein sequence ID" value="EGD57930.1"/>
    <property type="molecule type" value="Genomic_DNA"/>
</dbReference>
<dbReference type="InterPro" id="IPR003594">
    <property type="entry name" value="HATPase_dom"/>
</dbReference>
<dbReference type="InParanoid" id="F1ZBZ4"/>
<dbReference type="InterPro" id="IPR036890">
    <property type="entry name" value="HATPase_C_sf"/>
</dbReference>
<dbReference type="GO" id="GO:0007234">
    <property type="term" value="P:osmosensory signaling via phosphorelay pathway"/>
    <property type="evidence" value="ECO:0007669"/>
    <property type="project" value="TreeGrafter"/>
</dbReference>
<dbReference type="InterPro" id="IPR005467">
    <property type="entry name" value="His_kinase_dom"/>
</dbReference>
<dbReference type="InterPro" id="IPR003661">
    <property type="entry name" value="HisK_dim/P_dom"/>
</dbReference>
<keyword evidence="4" id="KW-0808">Transferase</keyword>
<keyword evidence="6" id="KW-1133">Transmembrane helix</keyword>
<dbReference type="PRINTS" id="PR00344">
    <property type="entry name" value="BCTRLSENSOR"/>
</dbReference>
<dbReference type="PROSITE" id="PS50109">
    <property type="entry name" value="HIS_KIN"/>
    <property type="match status" value="1"/>
</dbReference>
<reference evidence="8 9" key="1">
    <citation type="journal article" date="2012" name="J. Bacteriol.">
        <title>Draft Genome Sequence of Novosphingobium nitrogenifigens Y88T.</title>
        <authorList>
            <person name="Strabala T.J."/>
            <person name="Macdonald L."/>
            <person name="Liu V."/>
            <person name="Smit A.M."/>
        </authorList>
    </citation>
    <scope>NUCLEOTIDE SEQUENCE [LARGE SCALE GENOMIC DNA]</scope>
    <source>
        <strain evidence="8 9">DSM 19370</strain>
    </source>
</reference>
<comment type="catalytic activity">
    <reaction evidence="1">
        <text>ATP + protein L-histidine = ADP + protein N-phospho-L-histidine.</text>
        <dbReference type="EC" id="2.7.13.3"/>
    </reaction>
</comment>
<keyword evidence="3" id="KW-0597">Phosphoprotein</keyword>
<feature type="domain" description="Histidine kinase" evidence="7">
    <location>
        <begin position="251"/>
        <end position="487"/>
    </location>
</feature>